<dbReference type="Proteomes" id="UP000199494">
    <property type="component" value="Unassembled WGS sequence"/>
</dbReference>
<dbReference type="RefSeq" id="WP_170140075.1">
    <property type="nucleotide sequence ID" value="NZ_CP016353.1"/>
</dbReference>
<organism evidence="1 2">
    <name type="scientific">Prauserella marina</name>
    <dbReference type="NCBI Taxonomy" id="530584"/>
    <lineage>
        <taxon>Bacteria</taxon>
        <taxon>Bacillati</taxon>
        <taxon>Actinomycetota</taxon>
        <taxon>Actinomycetes</taxon>
        <taxon>Pseudonocardiales</taxon>
        <taxon>Pseudonocardiaceae</taxon>
        <taxon>Prauserella</taxon>
    </lineage>
</organism>
<reference evidence="1 2" key="1">
    <citation type="submission" date="2016-10" db="EMBL/GenBank/DDBJ databases">
        <authorList>
            <person name="de Groot N.N."/>
        </authorList>
    </citation>
    <scope>NUCLEOTIDE SEQUENCE [LARGE SCALE GENOMIC DNA]</scope>
    <source>
        <strain evidence="1 2">CGMCC 4.5506</strain>
    </source>
</reference>
<keyword evidence="2" id="KW-1185">Reference proteome</keyword>
<name>A0A1G6LSJ8_9PSEU</name>
<gene>
    <name evidence="1" type="ORF">SAMN05421630_102198</name>
</gene>
<proteinExistence type="predicted"/>
<sequence>MREPDTEPGVELSERSLLSTVHNGSPMPRDPSGGLPVFDEDEELEPIIVRGRE</sequence>
<accession>A0A1G6LSJ8</accession>
<dbReference type="STRING" id="530584.SAMN05421630_102198"/>
<evidence type="ECO:0000313" key="2">
    <source>
        <dbReference type="Proteomes" id="UP000199494"/>
    </source>
</evidence>
<protein>
    <submittedName>
        <fullName evidence="1">Uncharacterized protein</fullName>
    </submittedName>
</protein>
<dbReference type="EMBL" id="FMZE01000002">
    <property type="protein sequence ID" value="SDC46161.1"/>
    <property type="molecule type" value="Genomic_DNA"/>
</dbReference>
<evidence type="ECO:0000313" key="1">
    <source>
        <dbReference type="EMBL" id="SDC46161.1"/>
    </source>
</evidence>
<dbReference type="AlphaFoldDB" id="A0A1G6LSJ8"/>